<feature type="domain" description="Plastocyanin-like" evidence="6">
    <location>
        <begin position="220"/>
        <end position="318"/>
    </location>
</feature>
<keyword evidence="10" id="KW-1185">Reference proteome</keyword>
<dbReference type="PANTHER" id="PTHR11709">
    <property type="entry name" value="MULTI-COPPER OXIDASE"/>
    <property type="match status" value="1"/>
</dbReference>
<evidence type="ECO:0000256" key="2">
    <source>
        <dbReference type="ARBA" id="ARBA00023002"/>
    </source>
</evidence>
<dbReference type="AlphaFoldDB" id="A0A3M2RMG9"/>
<dbReference type="NCBIfam" id="TIGR01480">
    <property type="entry name" value="copper_res_A"/>
    <property type="match status" value="1"/>
</dbReference>
<dbReference type="InterPro" id="IPR001117">
    <property type="entry name" value="Cu-oxidase_2nd"/>
</dbReference>
<dbReference type="SUPFAM" id="SSF49503">
    <property type="entry name" value="Cupredoxins"/>
    <property type="match status" value="3"/>
</dbReference>
<evidence type="ECO:0000313" key="9">
    <source>
        <dbReference type="EMBL" id="RMJ06352.1"/>
    </source>
</evidence>
<dbReference type="OrthoDB" id="9757546at2"/>
<dbReference type="InterPro" id="IPR008972">
    <property type="entry name" value="Cupredoxin"/>
</dbReference>
<evidence type="ECO:0000259" key="7">
    <source>
        <dbReference type="Pfam" id="PF07731"/>
    </source>
</evidence>
<dbReference type="Proteomes" id="UP000265903">
    <property type="component" value="Unassembled WGS sequence"/>
</dbReference>
<dbReference type="CDD" id="cd13896">
    <property type="entry name" value="CuRO_3_CopA"/>
    <property type="match status" value="1"/>
</dbReference>
<sequence>MRKRLLTGLFSLFVPALVFAGEYNLTVDRVTIDTGDFIKEGIGYNGKSPGPVLRFKEGENVKINVTNNLDEMTSIHWHGLILPFQQDGVPGISFPGIKAGETFTYEFSVVQAGTYWFHSHSGFQEPDGAFGSIIIEPKGREPFRYDREYVIQLTDKHPHTGDRIMRNLKMMPDYYNREQQTVGEFFSDAKTNGLMNTLKDRMAWGDMRMMKADVEDVQGFTGMINGKGPEQNWTGLFEPGERIRLRFINSSAMTYFDVRIPGLNMTVVQADGNNVQPVNVDEFRIGVAETYDVIVRPRDAQAYTIFAESMGRSGYARATLAPKEGMEAAVPTMRKPARLTMADMGGMHGMDHGDMDHGSMNHGAMDEMDHSGMSGMDHGSMAAMDHSTHGSMGADKEKPDDPFYAKGSGIMPEAANGGKFLSYADLKAQKPLYEEREPTREIELRLTGNMERYTWSINGVKYADADPIRLQYGERVRFKFVNETMMTHPMHLHGMWSILDVGAGQWNPVKHTVSVQPGTTVFMETEVDAPGQWAFHCHLSYHAAAGMFRKVVVEGAPQASQVSAELVTNEGGGA</sequence>
<keyword evidence="1" id="KW-0479">Metal-binding</keyword>
<dbReference type="InterPro" id="IPR006376">
    <property type="entry name" value="Cu-R_CopA"/>
</dbReference>
<keyword evidence="3" id="KW-0186">Copper</keyword>
<keyword evidence="5" id="KW-0732">Signal</keyword>
<evidence type="ECO:0000256" key="1">
    <source>
        <dbReference type="ARBA" id="ARBA00022723"/>
    </source>
</evidence>
<organism evidence="9 10">
    <name type="scientific">Marinobacter litoralis</name>
    <dbReference type="NCBI Taxonomy" id="187981"/>
    <lineage>
        <taxon>Bacteria</taxon>
        <taxon>Pseudomonadati</taxon>
        <taxon>Pseudomonadota</taxon>
        <taxon>Gammaproteobacteria</taxon>
        <taxon>Pseudomonadales</taxon>
        <taxon>Marinobacteraceae</taxon>
        <taxon>Marinobacter</taxon>
    </lineage>
</organism>
<dbReference type="InterPro" id="IPR002355">
    <property type="entry name" value="Cu_oxidase_Cu_BS"/>
</dbReference>
<dbReference type="EMBL" id="QMDL01000001">
    <property type="protein sequence ID" value="RMJ06352.1"/>
    <property type="molecule type" value="Genomic_DNA"/>
</dbReference>
<dbReference type="PROSITE" id="PS00079">
    <property type="entry name" value="MULTICOPPER_OXIDASE1"/>
    <property type="match status" value="1"/>
</dbReference>
<feature type="chain" id="PRO_5018068789" evidence="5">
    <location>
        <begin position="21"/>
        <end position="574"/>
    </location>
</feature>
<feature type="domain" description="Plastocyanin-like" evidence="7">
    <location>
        <begin position="436"/>
        <end position="554"/>
    </location>
</feature>
<dbReference type="InterPro" id="IPR033138">
    <property type="entry name" value="Cu_oxidase_CS"/>
</dbReference>
<feature type="region of interest" description="Disordered" evidence="4">
    <location>
        <begin position="373"/>
        <end position="396"/>
    </location>
</feature>
<evidence type="ECO:0000313" key="10">
    <source>
        <dbReference type="Proteomes" id="UP000265903"/>
    </source>
</evidence>
<dbReference type="RefSeq" id="WP_114333795.1">
    <property type="nucleotide sequence ID" value="NZ_QMDL01000001.1"/>
</dbReference>
<accession>A0A3M2RMG9</accession>
<dbReference type="InterPro" id="IPR011706">
    <property type="entry name" value="Cu-oxidase_C"/>
</dbReference>
<evidence type="ECO:0000256" key="4">
    <source>
        <dbReference type="SAM" id="MobiDB-lite"/>
    </source>
</evidence>
<dbReference type="InterPro" id="IPR034282">
    <property type="entry name" value="CuRO_2_CopA"/>
</dbReference>
<keyword evidence="2" id="KW-0560">Oxidoreductase</keyword>
<comment type="caution">
    <text evidence="9">The sequence shown here is derived from an EMBL/GenBank/DDBJ whole genome shotgun (WGS) entry which is preliminary data.</text>
</comment>
<dbReference type="Pfam" id="PF07731">
    <property type="entry name" value="Cu-oxidase_2"/>
    <property type="match status" value="1"/>
</dbReference>
<gene>
    <name evidence="9" type="primary">copA_2</name>
    <name evidence="9" type="ORF">DOQ08_01039</name>
</gene>
<dbReference type="InterPro" id="IPR034279">
    <property type="entry name" value="CuRO_3_CopA"/>
</dbReference>
<dbReference type="InterPro" id="IPR011707">
    <property type="entry name" value="Cu-oxidase-like_N"/>
</dbReference>
<evidence type="ECO:0000259" key="8">
    <source>
        <dbReference type="Pfam" id="PF07732"/>
    </source>
</evidence>
<feature type="signal peptide" evidence="5">
    <location>
        <begin position="1"/>
        <end position="20"/>
    </location>
</feature>
<proteinExistence type="predicted"/>
<evidence type="ECO:0000256" key="3">
    <source>
        <dbReference type="ARBA" id="ARBA00023008"/>
    </source>
</evidence>
<evidence type="ECO:0000256" key="5">
    <source>
        <dbReference type="SAM" id="SignalP"/>
    </source>
</evidence>
<dbReference type="GO" id="GO:0005507">
    <property type="term" value="F:copper ion binding"/>
    <property type="evidence" value="ECO:0007669"/>
    <property type="project" value="InterPro"/>
</dbReference>
<dbReference type="GO" id="GO:0042597">
    <property type="term" value="C:periplasmic space"/>
    <property type="evidence" value="ECO:0007669"/>
    <property type="project" value="InterPro"/>
</dbReference>
<dbReference type="PANTHER" id="PTHR11709:SF394">
    <property type="entry name" value="FI03373P-RELATED"/>
    <property type="match status" value="1"/>
</dbReference>
<dbReference type="CDD" id="cd13874">
    <property type="entry name" value="CuRO_2_CopA"/>
    <property type="match status" value="1"/>
</dbReference>
<protein>
    <submittedName>
        <fullName evidence="9">Copper resistance protein A</fullName>
    </submittedName>
</protein>
<dbReference type="Gene3D" id="2.60.40.420">
    <property type="entry name" value="Cupredoxins - blue copper proteins"/>
    <property type="match status" value="3"/>
</dbReference>
<dbReference type="Pfam" id="PF07732">
    <property type="entry name" value="Cu-oxidase_3"/>
    <property type="match status" value="1"/>
</dbReference>
<dbReference type="PROSITE" id="PS00080">
    <property type="entry name" value="MULTICOPPER_OXIDASE2"/>
    <property type="match status" value="1"/>
</dbReference>
<name>A0A3M2RMG9_9GAMM</name>
<dbReference type="GO" id="GO:0016491">
    <property type="term" value="F:oxidoreductase activity"/>
    <property type="evidence" value="ECO:0007669"/>
    <property type="project" value="UniProtKB-KW"/>
</dbReference>
<dbReference type="InterPro" id="IPR045087">
    <property type="entry name" value="Cu-oxidase_fam"/>
</dbReference>
<evidence type="ECO:0000259" key="6">
    <source>
        <dbReference type="Pfam" id="PF00394"/>
    </source>
</evidence>
<reference evidence="9 10" key="1">
    <citation type="submission" date="2018-08" db="EMBL/GenBank/DDBJ databases">
        <title>Whole Genome Sequence of the Moderate Halophilic Marine Bacterium Marinobacter litoralis Sw-45.</title>
        <authorList>
            <person name="Musa H."/>
        </authorList>
    </citation>
    <scope>NUCLEOTIDE SEQUENCE [LARGE SCALE GENOMIC DNA]</scope>
    <source>
        <strain evidence="9 10">Sw-45</strain>
    </source>
</reference>
<dbReference type="Pfam" id="PF00394">
    <property type="entry name" value="Cu-oxidase"/>
    <property type="match status" value="1"/>
</dbReference>
<feature type="domain" description="Plastocyanin-like" evidence="8">
    <location>
        <begin position="38"/>
        <end position="138"/>
    </location>
</feature>